<dbReference type="EMBL" id="CP001649">
    <property type="protein sequence ID" value="ACS81543.1"/>
    <property type="molecule type" value="Genomic_DNA"/>
</dbReference>
<dbReference type="InterPro" id="IPR006056">
    <property type="entry name" value="RidA"/>
</dbReference>
<dbReference type="eggNOG" id="COG0251">
    <property type="taxonomic scope" value="Bacteria"/>
</dbReference>
<dbReference type="KEGG" id="dsa:Desal_3497"/>
<dbReference type="GO" id="GO:0019239">
    <property type="term" value="F:deaminase activity"/>
    <property type="evidence" value="ECO:0007669"/>
    <property type="project" value="TreeGrafter"/>
</dbReference>
<protein>
    <submittedName>
        <fullName evidence="2">Endoribonuclease L-PSP</fullName>
    </submittedName>
</protein>
<dbReference type="CDD" id="cd00448">
    <property type="entry name" value="YjgF_YER057c_UK114_family"/>
    <property type="match status" value="1"/>
</dbReference>
<comment type="similarity">
    <text evidence="1">Belongs to the RutC family.</text>
</comment>
<dbReference type="STRING" id="526222.Desal_3497"/>
<name>C6BST7_MARSD</name>
<dbReference type="GO" id="GO:0005829">
    <property type="term" value="C:cytosol"/>
    <property type="evidence" value="ECO:0007669"/>
    <property type="project" value="TreeGrafter"/>
</dbReference>
<evidence type="ECO:0000313" key="3">
    <source>
        <dbReference type="Proteomes" id="UP000002601"/>
    </source>
</evidence>
<proteinExistence type="inferred from homology"/>
<gene>
    <name evidence="2" type="ordered locus">Desal_3497</name>
</gene>
<dbReference type="PANTHER" id="PTHR11803">
    <property type="entry name" value="2-IMINOBUTANOATE/2-IMINOPROPANOATE DEAMINASE RIDA"/>
    <property type="match status" value="1"/>
</dbReference>
<dbReference type="FunFam" id="3.30.1330.40:FF:000001">
    <property type="entry name" value="L-PSP family endoribonuclease"/>
    <property type="match status" value="1"/>
</dbReference>
<dbReference type="InterPro" id="IPR019897">
    <property type="entry name" value="RidA_CS"/>
</dbReference>
<dbReference type="InterPro" id="IPR035959">
    <property type="entry name" value="RutC-like_sf"/>
</dbReference>
<evidence type="ECO:0000313" key="2">
    <source>
        <dbReference type="EMBL" id="ACS81543.1"/>
    </source>
</evidence>
<dbReference type="HOGENOM" id="CLU_100715_7_1_7"/>
<dbReference type="RefSeq" id="WP_015853359.1">
    <property type="nucleotide sequence ID" value="NC_012881.1"/>
</dbReference>
<dbReference type="Gene3D" id="3.30.1330.40">
    <property type="entry name" value="RutC-like"/>
    <property type="match status" value="1"/>
</dbReference>
<dbReference type="PANTHER" id="PTHR11803:SF58">
    <property type="entry name" value="PROTEIN HMF1-RELATED"/>
    <property type="match status" value="1"/>
</dbReference>
<accession>C6BST7</accession>
<sequence>MKKVVVSEKAPAAVGCYSHAIETDNMVFTSGQLPIDAETGKMPEGPAAQAKQALDNLKYVLEAAGATMDDVVKTTVLIQNIEDFAAINEVYATYFSEPFPARSCFEVANLPLGALVEIEAVAAK</sequence>
<dbReference type="OrthoDB" id="9808943at2"/>
<dbReference type="Proteomes" id="UP000002601">
    <property type="component" value="Chromosome"/>
</dbReference>
<reference evidence="2 3" key="1">
    <citation type="submission" date="2009-06" db="EMBL/GenBank/DDBJ databases">
        <title>Complete sequence of Desulfovibrio salexigens DSM 2638.</title>
        <authorList>
            <consortium name="US DOE Joint Genome Institute"/>
            <person name="Lucas S."/>
            <person name="Copeland A."/>
            <person name="Lapidus A."/>
            <person name="Glavina del Rio T."/>
            <person name="Tice H."/>
            <person name="Bruce D."/>
            <person name="Goodwin L."/>
            <person name="Pitluck S."/>
            <person name="Munk A.C."/>
            <person name="Brettin T."/>
            <person name="Detter J.C."/>
            <person name="Han C."/>
            <person name="Tapia R."/>
            <person name="Larimer F."/>
            <person name="Land M."/>
            <person name="Hauser L."/>
            <person name="Kyrpides N."/>
            <person name="Anderson I."/>
            <person name="Wall J.D."/>
            <person name="Arkin A.P."/>
            <person name="Dehal P."/>
            <person name="Chivian D."/>
            <person name="Giles B."/>
            <person name="Hazen T.C."/>
        </authorList>
    </citation>
    <scope>NUCLEOTIDE SEQUENCE [LARGE SCALE GENOMIC DNA]</scope>
    <source>
        <strain evidence="3">ATCC 14822 / DSM 2638 / NCIMB 8403 / VKM B-1763</strain>
    </source>
</reference>
<keyword evidence="3" id="KW-1185">Reference proteome</keyword>
<dbReference type="SUPFAM" id="SSF55298">
    <property type="entry name" value="YjgF-like"/>
    <property type="match status" value="1"/>
</dbReference>
<evidence type="ECO:0000256" key="1">
    <source>
        <dbReference type="ARBA" id="ARBA00010552"/>
    </source>
</evidence>
<dbReference type="InterPro" id="IPR006175">
    <property type="entry name" value="YjgF/YER057c/UK114"/>
</dbReference>
<dbReference type="PROSITE" id="PS01094">
    <property type="entry name" value="UPF0076"/>
    <property type="match status" value="1"/>
</dbReference>
<organism evidence="2 3">
    <name type="scientific">Maridesulfovibrio salexigens (strain ATCC 14822 / DSM 2638 / NCIMB 8403 / VKM B-1763)</name>
    <name type="common">Desulfovibrio salexigens</name>
    <dbReference type="NCBI Taxonomy" id="526222"/>
    <lineage>
        <taxon>Bacteria</taxon>
        <taxon>Pseudomonadati</taxon>
        <taxon>Thermodesulfobacteriota</taxon>
        <taxon>Desulfovibrionia</taxon>
        <taxon>Desulfovibrionales</taxon>
        <taxon>Desulfovibrionaceae</taxon>
        <taxon>Maridesulfovibrio</taxon>
    </lineage>
</organism>
<dbReference type="Pfam" id="PF01042">
    <property type="entry name" value="Ribonuc_L-PSP"/>
    <property type="match status" value="1"/>
</dbReference>
<dbReference type="AlphaFoldDB" id="C6BST7"/>
<dbReference type="NCBIfam" id="TIGR00004">
    <property type="entry name" value="Rid family detoxifying hydrolase"/>
    <property type="match status" value="1"/>
</dbReference>